<dbReference type="PANTHER" id="PTHR14388:SF5">
    <property type="entry name" value="SH2 DOMAIN-CONTAINING PROTEIN 4A"/>
    <property type="match status" value="1"/>
</dbReference>
<evidence type="ECO:0000313" key="4">
    <source>
        <dbReference type="Proteomes" id="UP000007635"/>
    </source>
</evidence>
<dbReference type="RefSeq" id="XP_040035795.1">
    <property type="nucleotide sequence ID" value="XM_040179861.1"/>
</dbReference>
<evidence type="ECO:0000313" key="3">
    <source>
        <dbReference type="Ensembl" id="ENSGACP00000055332.1"/>
    </source>
</evidence>
<accession>A0AAQ4QWW6</accession>
<dbReference type="Ensembl" id="ENSGACT00000048192.1">
    <property type="protein sequence ID" value="ENSGACP00000055332.1"/>
    <property type="gene ID" value="ENSGACG00000035045.1"/>
</dbReference>
<feature type="compositionally biased region" description="Basic and acidic residues" evidence="2">
    <location>
        <begin position="407"/>
        <end position="419"/>
    </location>
</feature>
<dbReference type="GeneID" id="120821392"/>
<feature type="region of interest" description="Disordered" evidence="2">
    <location>
        <begin position="42"/>
        <end position="62"/>
    </location>
</feature>
<dbReference type="GeneTree" id="ENSGT00940000157357"/>
<feature type="compositionally biased region" description="Basic and acidic residues" evidence="2">
    <location>
        <begin position="42"/>
        <end position="57"/>
    </location>
</feature>
<feature type="compositionally biased region" description="Polar residues" evidence="2">
    <location>
        <begin position="421"/>
        <end position="433"/>
    </location>
</feature>
<proteinExistence type="predicted"/>
<feature type="compositionally biased region" description="Low complexity" evidence="2">
    <location>
        <begin position="354"/>
        <end position="365"/>
    </location>
</feature>
<reference evidence="3" key="3">
    <citation type="submission" date="2025-09" db="UniProtKB">
        <authorList>
            <consortium name="Ensembl"/>
        </authorList>
    </citation>
    <scope>IDENTIFICATION</scope>
</reference>
<name>A0AAQ4QWW6_GASAC</name>
<keyword evidence="4" id="KW-1185">Reference proteome</keyword>
<dbReference type="PANTHER" id="PTHR14388">
    <property type="entry name" value="T CELL-SPECIFIC ADAPTER PROTEIN TSAD"/>
    <property type="match status" value="1"/>
</dbReference>
<keyword evidence="1" id="KW-0727">SH2 domain</keyword>
<dbReference type="RefSeq" id="XP_040035796.1">
    <property type="nucleotide sequence ID" value="XM_040179862.1"/>
</dbReference>
<dbReference type="GO" id="GO:0005737">
    <property type="term" value="C:cytoplasm"/>
    <property type="evidence" value="ECO:0007669"/>
    <property type="project" value="TreeGrafter"/>
</dbReference>
<reference evidence="3" key="2">
    <citation type="submission" date="2025-08" db="UniProtKB">
        <authorList>
            <consortium name="Ensembl"/>
        </authorList>
    </citation>
    <scope>IDENTIFICATION</scope>
</reference>
<organism evidence="3 4">
    <name type="scientific">Gasterosteus aculeatus aculeatus</name>
    <name type="common">three-spined stickleback</name>
    <dbReference type="NCBI Taxonomy" id="481459"/>
    <lineage>
        <taxon>Eukaryota</taxon>
        <taxon>Metazoa</taxon>
        <taxon>Chordata</taxon>
        <taxon>Craniata</taxon>
        <taxon>Vertebrata</taxon>
        <taxon>Euteleostomi</taxon>
        <taxon>Actinopterygii</taxon>
        <taxon>Neopterygii</taxon>
        <taxon>Teleostei</taxon>
        <taxon>Neoteleostei</taxon>
        <taxon>Acanthomorphata</taxon>
        <taxon>Eupercaria</taxon>
        <taxon>Perciformes</taxon>
        <taxon>Cottioidei</taxon>
        <taxon>Gasterosteales</taxon>
        <taxon>Gasterosteidae</taxon>
        <taxon>Gasterosteus</taxon>
    </lineage>
</organism>
<feature type="region of interest" description="Disordered" evidence="2">
    <location>
        <begin position="117"/>
        <end position="433"/>
    </location>
</feature>
<evidence type="ECO:0008006" key="5">
    <source>
        <dbReference type="Google" id="ProtNLM"/>
    </source>
</evidence>
<evidence type="ECO:0000256" key="2">
    <source>
        <dbReference type="SAM" id="MobiDB-lite"/>
    </source>
</evidence>
<dbReference type="AlphaFoldDB" id="A0AAQ4QWW6"/>
<feature type="compositionally biased region" description="Gly residues" evidence="2">
    <location>
        <begin position="310"/>
        <end position="329"/>
    </location>
</feature>
<dbReference type="Proteomes" id="UP000007635">
    <property type="component" value="Chromosome VII"/>
</dbReference>
<protein>
    <recommendedName>
        <fullName evidence="5">SH2 domain containing 4A</fullName>
    </recommendedName>
</protein>
<dbReference type="KEGG" id="gat:120821392"/>
<feature type="compositionally biased region" description="Basic and acidic residues" evidence="2">
    <location>
        <begin position="187"/>
        <end position="196"/>
    </location>
</feature>
<dbReference type="RefSeq" id="XP_040035794.1">
    <property type="nucleotide sequence ID" value="XM_040179860.1"/>
</dbReference>
<sequence>MLQQILDDMFIDPDVLDALNDDQKKILFLKMRQEQVRRWTEREEKLESEAVDGERKRTAPKKANRKNVSWLPGRDGDVAVIVIGERDELNSKFIHSGFGEKSLQNNACHQTILKSRTTAPVAAERENTQPGISLNLKGKREETSTALPLPVSASGHPSPPAAEKPEPKSASVTREGTGSLALHLRPASRDTKRCGRESGFCQHGTRQPGTRQPGARHLSAHQPGACQPGGRHPSAHQPGAHQPGAHQPGAQMWPRQPDADHCHADTFPTRHRPGGLYADRGRPARRGASEAPGIPERERCRCIRSASEGRPGGGRVVGERGGGLRGARPGGPADENLQHRKPRRPGADAVAPSRRQAPPAQQARPLASKDHSHCQVILARRFTHPGESNEASMNNGGRPRWSLSRGPDGRRDTGRRERFTMATSLPKHSNGDP</sequence>
<evidence type="ECO:0000256" key="1">
    <source>
        <dbReference type="ARBA" id="ARBA00022999"/>
    </source>
</evidence>
<reference evidence="3 4" key="1">
    <citation type="journal article" date="2021" name="G3 (Bethesda)">
        <title>Improved contiguity of the threespine stickleback genome using long-read sequencing.</title>
        <authorList>
            <person name="Nath S."/>
            <person name="Shaw D.E."/>
            <person name="White M.A."/>
        </authorList>
    </citation>
    <scope>NUCLEOTIDE SEQUENCE [LARGE SCALE GENOMIC DNA]</scope>
    <source>
        <strain evidence="3 4">Lake Benthic</strain>
    </source>
</reference>